<evidence type="ECO:0000256" key="2">
    <source>
        <dbReference type="ARBA" id="ARBA00022898"/>
    </source>
</evidence>
<dbReference type="SUPFAM" id="SSF53383">
    <property type="entry name" value="PLP-dependent transferases"/>
    <property type="match status" value="1"/>
</dbReference>
<organism evidence="7 8">
    <name type="scientific">Allochromatium humboldtianum</name>
    <dbReference type="NCBI Taxonomy" id="504901"/>
    <lineage>
        <taxon>Bacteria</taxon>
        <taxon>Pseudomonadati</taxon>
        <taxon>Pseudomonadota</taxon>
        <taxon>Gammaproteobacteria</taxon>
        <taxon>Chromatiales</taxon>
        <taxon>Chromatiaceae</taxon>
        <taxon>Allochromatium</taxon>
    </lineage>
</organism>
<dbReference type="Pfam" id="PF01053">
    <property type="entry name" value="Cys_Met_Meta_PP"/>
    <property type="match status" value="1"/>
</dbReference>
<dbReference type="PIRSF" id="PIRSF001434">
    <property type="entry name" value="CGS"/>
    <property type="match status" value="1"/>
</dbReference>
<dbReference type="Gene3D" id="3.90.1150.10">
    <property type="entry name" value="Aspartate Aminotransferase, domain 1"/>
    <property type="match status" value="1"/>
</dbReference>
<dbReference type="FunFam" id="3.40.640.10:FF:000046">
    <property type="entry name" value="Cystathionine gamma-lyase"/>
    <property type="match status" value="1"/>
</dbReference>
<accession>A0A850R926</accession>
<evidence type="ECO:0000313" key="8">
    <source>
        <dbReference type="Proteomes" id="UP000592294"/>
    </source>
</evidence>
<feature type="modified residue" description="N6-(pyridoxal phosphate)lysine" evidence="3 4">
    <location>
        <position position="227"/>
    </location>
</feature>
<dbReference type="PANTHER" id="PTHR11808:SF80">
    <property type="entry name" value="CYSTATHIONINE GAMMA-LYASE"/>
    <property type="match status" value="1"/>
</dbReference>
<keyword evidence="2 3" id="KW-0663">Pyridoxal phosphate</keyword>
<dbReference type="Gene3D" id="3.40.640.10">
    <property type="entry name" value="Type I PLP-dependent aspartate aminotransferase-like (Major domain)"/>
    <property type="match status" value="1"/>
</dbReference>
<dbReference type="CDD" id="cd00614">
    <property type="entry name" value="CGS_like"/>
    <property type="match status" value="1"/>
</dbReference>
<comment type="function">
    <text evidence="3">Catalyzes the formation of L-homocysteine from O-succinyl-L-homoserine (OSHS) and hydrogen sulfide.</text>
</comment>
<comment type="pathway">
    <text evidence="3">Amino-acid biosynthesis; L-methionine biosynthesis via de novo pathway; L-homocysteine from O-succinyl-L-homoserine: step 1/1.</text>
</comment>
<keyword evidence="8" id="KW-1185">Reference proteome</keyword>
<dbReference type="Proteomes" id="UP000592294">
    <property type="component" value="Unassembled WGS sequence"/>
</dbReference>
<gene>
    <name evidence="3" type="primary">metZ</name>
    <name evidence="7" type="ORF">HW932_14155</name>
</gene>
<dbReference type="UniPathway" id="UPA00051">
    <property type="reaction ID" value="UER00449"/>
</dbReference>
<evidence type="ECO:0000256" key="5">
    <source>
        <dbReference type="RuleBase" id="RU362118"/>
    </source>
</evidence>
<name>A0A850R926_9GAMM</name>
<evidence type="ECO:0000256" key="3">
    <source>
        <dbReference type="HAMAP-Rule" id="MF_02056"/>
    </source>
</evidence>
<evidence type="ECO:0000256" key="1">
    <source>
        <dbReference type="ARBA" id="ARBA00001933"/>
    </source>
</evidence>
<evidence type="ECO:0000256" key="6">
    <source>
        <dbReference type="SAM" id="MobiDB-lite"/>
    </source>
</evidence>
<comment type="cofactor">
    <cofactor evidence="1 3 5">
        <name>pyridoxal 5'-phosphate</name>
        <dbReference type="ChEBI" id="CHEBI:597326"/>
    </cofactor>
</comment>
<dbReference type="GO" id="GO:0005737">
    <property type="term" value="C:cytoplasm"/>
    <property type="evidence" value="ECO:0007669"/>
    <property type="project" value="TreeGrafter"/>
</dbReference>
<dbReference type="GO" id="GO:0016846">
    <property type="term" value="F:carbon-sulfur lyase activity"/>
    <property type="evidence" value="ECO:0007669"/>
    <property type="project" value="TreeGrafter"/>
</dbReference>
<dbReference type="NCBIfam" id="NF006003">
    <property type="entry name" value="PRK08133.1"/>
    <property type="match status" value="1"/>
</dbReference>
<dbReference type="EC" id="2.5.1.-" evidence="3"/>
<dbReference type="HAMAP" id="MF_02056">
    <property type="entry name" value="MetZ"/>
    <property type="match status" value="1"/>
</dbReference>
<comment type="similarity">
    <text evidence="3">Belongs to the trans-sulfuration enzymes family. MetZ subfamily.</text>
</comment>
<feature type="region of interest" description="Disordered" evidence="6">
    <location>
        <begin position="1"/>
        <end position="21"/>
    </location>
</feature>
<keyword evidence="3" id="KW-0808">Transferase</keyword>
<dbReference type="InterPro" id="IPR015422">
    <property type="entry name" value="PyrdxlP-dep_Trfase_small"/>
</dbReference>
<comment type="subunit">
    <text evidence="3">Homotetramer.</text>
</comment>
<dbReference type="InterPro" id="IPR054542">
    <property type="entry name" value="Cys_met_metab_PP"/>
</dbReference>
<evidence type="ECO:0000256" key="4">
    <source>
        <dbReference type="PIRSR" id="PIRSR001434-2"/>
    </source>
</evidence>
<dbReference type="GO" id="GO:0016765">
    <property type="term" value="F:transferase activity, transferring alkyl or aryl (other than methyl) groups"/>
    <property type="evidence" value="ECO:0007669"/>
    <property type="project" value="UniProtKB-UniRule"/>
</dbReference>
<evidence type="ECO:0000313" key="7">
    <source>
        <dbReference type="EMBL" id="NVZ10404.1"/>
    </source>
</evidence>
<dbReference type="InterPro" id="IPR015424">
    <property type="entry name" value="PyrdxlP-dep_Trfase"/>
</dbReference>
<dbReference type="GO" id="GO:0071268">
    <property type="term" value="P:homocysteine biosynthetic process"/>
    <property type="evidence" value="ECO:0007669"/>
    <property type="project" value="InterPro"/>
</dbReference>
<reference evidence="7 8" key="1">
    <citation type="submission" date="2020-06" db="EMBL/GenBank/DDBJ databases">
        <title>Whole-genome sequence of Allochromatium humboldtianum DSM 21881, type strain.</title>
        <authorList>
            <person name="Kyndt J.A."/>
            <person name="Meyer T.E."/>
        </authorList>
    </citation>
    <scope>NUCLEOTIDE SEQUENCE [LARGE SCALE GENOMIC DNA]</scope>
    <source>
        <strain evidence="7 8">DSM 21881</strain>
    </source>
</reference>
<dbReference type="PROSITE" id="PS00868">
    <property type="entry name" value="CYS_MET_METAB_PP"/>
    <property type="match status" value="1"/>
</dbReference>
<dbReference type="EMBL" id="JABZEO010000009">
    <property type="protein sequence ID" value="NVZ10404.1"/>
    <property type="molecule type" value="Genomic_DNA"/>
</dbReference>
<sequence>MTSTTPTDPLPDDWDGAEDAPGFATRAIRVGHRRTEENEHSEPIFATSSFVFASAAEAAARFGGEQAGNIYSRFTNPTVRAFEERLAALEGGESCVATASGMAAILAVCMGLLKTGDRILAARSLFGSTTMLFDKYLARFGIRTDYVPLSDLSAWEAALERDGERRTRLLFCETPSNPLTEMVDLRQLAALAHRHGALLAVDNCFCTPALQRPLELGADIVVHSATKYLDGQGRCVGGAVVGDRKQVGEEVYGVLRTAGPTLSPFNAWVFLKGLETLELRMLAQSRAAAELAEWLQRQPAVERVHYPGLANHPQHHLVGSQQRTGGAIVAFEVRGAREAAWRVIDATRLLSITANLGDVKTTITHPATTTHGRLTPEQRAEAGIGEGLIRLAVGLEDLADIRVDLARGLSGSNQDVCA</sequence>
<dbReference type="GO" id="GO:0030170">
    <property type="term" value="F:pyridoxal phosphate binding"/>
    <property type="evidence" value="ECO:0007669"/>
    <property type="project" value="UniProtKB-UniRule"/>
</dbReference>
<dbReference type="InterPro" id="IPR015421">
    <property type="entry name" value="PyrdxlP-dep_Trfase_major"/>
</dbReference>
<dbReference type="NCBIfam" id="TIGR01325">
    <property type="entry name" value="O_suc_HS_sulf"/>
    <property type="match status" value="1"/>
</dbReference>
<dbReference type="GO" id="GO:0071266">
    <property type="term" value="P:'de novo' L-methionine biosynthetic process"/>
    <property type="evidence" value="ECO:0007669"/>
    <property type="project" value="UniProtKB-UniRule"/>
</dbReference>
<comment type="catalytic activity">
    <reaction evidence="3">
        <text>O-succinyl-L-homoserine + hydrogen sulfide = L-homocysteine + succinate</text>
        <dbReference type="Rhea" id="RHEA:27826"/>
        <dbReference type="ChEBI" id="CHEBI:29919"/>
        <dbReference type="ChEBI" id="CHEBI:30031"/>
        <dbReference type="ChEBI" id="CHEBI:57661"/>
        <dbReference type="ChEBI" id="CHEBI:58199"/>
    </reaction>
</comment>
<keyword evidence="3" id="KW-0028">Amino-acid biosynthesis</keyword>
<dbReference type="PANTHER" id="PTHR11808">
    <property type="entry name" value="TRANS-SULFURATION ENZYME FAMILY MEMBER"/>
    <property type="match status" value="1"/>
</dbReference>
<dbReference type="GO" id="GO:0019346">
    <property type="term" value="P:transsulfuration"/>
    <property type="evidence" value="ECO:0007669"/>
    <property type="project" value="InterPro"/>
</dbReference>
<keyword evidence="3" id="KW-0486">Methionine biosynthesis</keyword>
<dbReference type="AlphaFoldDB" id="A0A850R926"/>
<proteinExistence type="inferred from homology"/>
<dbReference type="InterPro" id="IPR000277">
    <property type="entry name" value="Cys/Met-Metab_PyrdxlP-dep_enz"/>
</dbReference>
<dbReference type="RefSeq" id="WP_176977133.1">
    <property type="nucleotide sequence ID" value="NZ_JABZEO010000009.1"/>
</dbReference>
<dbReference type="InterPro" id="IPR006234">
    <property type="entry name" value="O-succ-hSer_sulfhydrylase"/>
</dbReference>
<protein>
    <recommendedName>
        <fullName evidence="3">O-succinylhomoserine sulfhydrylase</fullName>
        <shortName evidence="3">OSH sulfhydrylase</shortName>
        <shortName evidence="3">OSHS sulfhydrylase</shortName>
        <ecNumber evidence="3">2.5.1.-</ecNumber>
    </recommendedName>
</protein>
<comment type="caution">
    <text evidence="7">The sequence shown here is derived from an EMBL/GenBank/DDBJ whole genome shotgun (WGS) entry which is preliminary data.</text>
</comment>